<dbReference type="EMBL" id="JAHUZN010000004">
    <property type="protein sequence ID" value="KAG8497225.1"/>
    <property type="molecule type" value="Genomic_DNA"/>
</dbReference>
<sequence length="325" mass="36008">MESTGGFIELRVISCKSLKAFNFFQKLSVYALVYIAGDDDKKTDRKQLKRTPTDREGDGNPEWNHTIRFEVSDDLFRDCDKIFVHFDLRHEGAMFGDKTIGEVVVPLLDLIQESNDGVVRFVTYQVRTTDGKANGELNFSFKVVNIGKDEGSKVETPANLITGYPLFYHHSPAPEPSLEVESESPKVHYPVLDLEDMLVQGPHQLQSTSSGNQDLNLIQETNYFLPQNGYYELPPPPPPPPPPPLPYPPPPPAATAYGGPYYYRHPPPPPGSNIWGLTPYVGGPGYCAPDGTQLGSADVPLETWPNGWQEHSVGGNYHASLGNGW</sequence>
<dbReference type="PANTHER" id="PTHR32246">
    <property type="entry name" value="INGRESSION PROTEIN FIC1"/>
    <property type="match status" value="1"/>
</dbReference>
<evidence type="ECO:0000256" key="1">
    <source>
        <dbReference type="SAM" id="MobiDB-lite"/>
    </source>
</evidence>
<keyword evidence="4" id="KW-1185">Reference proteome</keyword>
<evidence type="ECO:0000313" key="3">
    <source>
        <dbReference type="EMBL" id="KAG8497225.1"/>
    </source>
</evidence>
<name>A0A8J6D845_9ROSI</name>
<proteinExistence type="predicted"/>
<evidence type="ECO:0000313" key="4">
    <source>
        <dbReference type="Proteomes" id="UP000701853"/>
    </source>
</evidence>
<dbReference type="Gene3D" id="2.60.40.150">
    <property type="entry name" value="C2 domain"/>
    <property type="match status" value="1"/>
</dbReference>
<dbReference type="Pfam" id="PF00168">
    <property type="entry name" value="C2"/>
    <property type="match status" value="1"/>
</dbReference>
<accession>A0A8J6D845</accession>
<dbReference type="GO" id="GO:0006952">
    <property type="term" value="P:defense response"/>
    <property type="evidence" value="ECO:0007669"/>
    <property type="project" value="InterPro"/>
</dbReference>
<dbReference type="PROSITE" id="PS50004">
    <property type="entry name" value="C2"/>
    <property type="match status" value="1"/>
</dbReference>
<dbReference type="CDD" id="cd04051">
    <property type="entry name" value="C2_SRC2_like"/>
    <property type="match status" value="1"/>
</dbReference>
<dbReference type="PANTHER" id="PTHR32246:SF169">
    <property type="entry name" value="PROTEIN SRC2-LIKE"/>
    <property type="match status" value="1"/>
</dbReference>
<comment type="caution">
    <text evidence="3">The sequence shown here is derived from an EMBL/GenBank/DDBJ whole genome shotgun (WGS) entry which is preliminary data.</text>
</comment>
<feature type="compositionally biased region" description="Pro residues" evidence="1">
    <location>
        <begin position="233"/>
        <end position="251"/>
    </location>
</feature>
<organism evidence="3 4">
    <name type="scientific">Gossypium anomalum</name>
    <dbReference type="NCBI Taxonomy" id="47600"/>
    <lineage>
        <taxon>Eukaryota</taxon>
        <taxon>Viridiplantae</taxon>
        <taxon>Streptophyta</taxon>
        <taxon>Embryophyta</taxon>
        <taxon>Tracheophyta</taxon>
        <taxon>Spermatophyta</taxon>
        <taxon>Magnoliopsida</taxon>
        <taxon>eudicotyledons</taxon>
        <taxon>Gunneridae</taxon>
        <taxon>Pentapetalae</taxon>
        <taxon>rosids</taxon>
        <taxon>malvids</taxon>
        <taxon>Malvales</taxon>
        <taxon>Malvaceae</taxon>
        <taxon>Malvoideae</taxon>
        <taxon>Gossypium</taxon>
    </lineage>
</organism>
<dbReference type="OrthoDB" id="1068731at2759"/>
<dbReference type="AlphaFoldDB" id="A0A8J6D845"/>
<gene>
    <name evidence="3" type="ORF">CXB51_008422</name>
</gene>
<dbReference type="InterPro" id="IPR044750">
    <property type="entry name" value="C2_SRC2/BAP"/>
</dbReference>
<protein>
    <recommendedName>
        <fullName evidence="2">C2 domain-containing protein</fullName>
    </recommendedName>
</protein>
<dbReference type="InterPro" id="IPR035892">
    <property type="entry name" value="C2_domain_sf"/>
</dbReference>
<reference evidence="3 4" key="1">
    <citation type="journal article" date="2021" name="bioRxiv">
        <title>The Gossypium anomalum genome as a resource for cotton improvement and evolutionary analysis of hybrid incompatibility.</title>
        <authorList>
            <person name="Grover C.E."/>
            <person name="Yuan D."/>
            <person name="Arick M.A."/>
            <person name="Miller E.R."/>
            <person name="Hu G."/>
            <person name="Peterson D.G."/>
            <person name="Wendel J.F."/>
            <person name="Udall J.A."/>
        </authorList>
    </citation>
    <scope>NUCLEOTIDE SEQUENCE [LARGE SCALE GENOMIC DNA]</scope>
    <source>
        <strain evidence="3">JFW-Udall</strain>
        <tissue evidence="3">Leaf</tissue>
    </source>
</reference>
<feature type="region of interest" description="Disordered" evidence="1">
    <location>
        <begin position="228"/>
        <end position="251"/>
    </location>
</feature>
<feature type="domain" description="C2" evidence="2">
    <location>
        <begin position="1"/>
        <end position="122"/>
    </location>
</feature>
<dbReference type="InterPro" id="IPR000008">
    <property type="entry name" value="C2_dom"/>
</dbReference>
<evidence type="ECO:0000259" key="2">
    <source>
        <dbReference type="PROSITE" id="PS50004"/>
    </source>
</evidence>
<dbReference type="Proteomes" id="UP000701853">
    <property type="component" value="Chromosome 4"/>
</dbReference>
<dbReference type="SMART" id="SM00239">
    <property type="entry name" value="C2"/>
    <property type="match status" value="1"/>
</dbReference>
<dbReference type="SUPFAM" id="SSF49562">
    <property type="entry name" value="C2 domain (Calcium/lipid-binding domain, CaLB)"/>
    <property type="match status" value="1"/>
</dbReference>